<dbReference type="InterPro" id="IPR000326">
    <property type="entry name" value="PAP2/HPO"/>
</dbReference>
<evidence type="ECO:0000259" key="2">
    <source>
        <dbReference type="Pfam" id="PF01569"/>
    </source>
</evidence>
<feature type="transmembrane region" description="Helical" evidence="1">
    <location>
        <begin position="16"/>
        <end position="33"/>
    </location>
</feature>
<dbReference type="InterPro" id="IPR036938">
    <property type="entry name" value="PAP2/HPO_sf"/>
</dbReference>
<name>A0ABR7EWL9_9FIRM</name>
<keyword evidence="1" id="KW-0812">Transmembrane</keyword>
<dbReference type="RefSeq" id="WP_021860768.1">
    <property type="nucleotide sequence ID" value="NZ_JACOOY010000014.1"/>
</dbReference>
<keyword evidence="4" id="KW-1185">Reference proteome</keyword>
<feature type="transmembrane region" description="Helical" evidence="1">
    <location>
        <begin position="54"/>
        <end position="78"/>
    </location>
</feature>
<proteinExistence type="predicted"/>
<keyword evidence="1" id="KW-1133">Transmembrane helix</keyword>
<evidence type="ECO:0000256" key="1">
    <source>
        <dbReference type="SAM" id="Phobius"/>
    </source>
</evidence>
<protein>
    <submittedName>
        <fullName evidence="3">Phosphatase PAP2 family protein</fullName>
    </submittedName>
</protein>
<evidence type="ECO:0000313" key="3">
    <source>
        <dbReference type="EMBL" id="MBC5665748.1"/>
    </source>
</evidence>
<dbReference type="Pfam" id="PF01569">
    <property type="entry name" value="PAP2"/>
    <property type="match status" value="1"/>
</dbReference>
<dbReference type="SUPFAM" id="SSF48317">
    <property type="entry name" value="Acid phosphatase/Vanadium-dependent haloperoxidase"/>
    <property type="match status" value="1"/>
</dbReference>
<organism evidence="3 4">
    <name type="scientific">Dorea hominis</name>
    <dbReference type="NCBI Taxonomy" id="2763040"/>
    <lineage>
        <taxon>Bacteria</taxon>
        <taxon>Bacillati</taxon>
        <taxon>Bacillota</taxon>
        <taxon>Clostridia</taxon>
        <taxon>Lachnospirales</taxon>
        <taxon>Lachnospiraceae</taxon>
        <taxon>Dorea</taxon>
    </lineage>
</organism>
<feature type="domain" description="Phosphatidic acid phosphatase type 2/haloperoxidase" evidence="2">
    <location>
        <begin position="91"/>
        <end position="213"/>
    </location>
</feature>
<dbReference type="Proteomes" id="UP000647235">
    <property type="component" value="Unassembled WGS sequence"/>
</dbReference>
<keyword evidence="1" id="KW-0472">Membrane</keyword>
<reference evidence="3 4" key="1">
    <citation type="submission" date="2020-08" db="EMBL/GenBank/DDBJ databases">
        <title>Genome public.</title>
        <authorList>
            <person name="Liu C."/>
            <person name="Sun Q."/>
        </authorList>
    </citation>
    <scope>NUCLEOTIDE SEQUENCE [LARGE SCALE GENOMIC DNA]</scope>
    <source>
        <strain evidence="3 4">NSJ-36</strain>
    </source>
</reference>
<evidence type="ECO:0000313" key="4">
    <source>
        <dbReference type="Proteomes" id="UP000647235"/>
    </source>
</evidence>
<gene>
    <name evidence="3" type="ORF">H8S07_10815</name>
</gene>
<feature type="transmembrane region" description="Helical" evidence="1">
    <location>
        <begin position="168"/>
        <end position="186"/>
    </location>
</feature>
<accession>A0ABR7EWL9</accession>
<dbReference type="EMBL" id="JACOOY010000014">
    <property type="protein sequence ID" value="MBC5665748.1"/>
    <property type="molecule type" value="Genomic_DNA"/>
</dbReference>
<feature type="transmembrane region" description="Helical" evidence="1">
    <location>
        <begin position="192"/>
        <end position="209"/>
    </location>
</feature>
<comment type="caution">
    <text evidence="3">The sequence shown here is derived from an EMBL/GenBank/DDBJ whole genome shotgun (WGS) entry which is preliminary data.</text>
</comment>
<feature type="transmembrane region" description="Helical" evidence="1">
    <location>
        <begin position="84"/>
        <end position="105"/>
    </location>
</feature>
<sequence length="222" mass="25957">MQSITKIKQFILRYRHAWVLLYSFIYMPWFCYLEKHRFSHYYLIHSPLDDYIPFVEYFIVPYLLWFLFIAVTIAYFFFTDKKGYYQLTAFLFTGMTIFLIICTVFPNELNLRPHTFANDTVFTRLVQQLYSTDTPTNVLPSIHVYNSLGAAIAIGHSQALKKHRGIQFVSYGLAGLIVLSTMFLKQHSVTDVIAAVALTFMIYPLIYVTQTKRAPKLSQQPI</sequence>